<evidence type="ECO:0000313" key="2">
    <source>
        <dbReference type="Proteomes" id="UP001154282"/>
    </source>
</evidence>
<gene>
    <name evidence="1" type="ORF">LITE_LOCUS36123</name>
</gene>
<accession>A0AAV0NZZ2</accession>
<proteinExistence type="predicted"/>
<reference evidence="1" key="1">
    <citation type="submission" date="2022-08" db="EMBL/GenBank/DDBJ databases">
        <authorList>
            <person name="Gutierrez-Valencia J."/>
        </authorList>
    </citation>
    <scope>NUCLEOTIDE SEQUENCE</scope>
</reference>
<protein>
    <submittedName>
        <fullName evidence="1">Uncharacterized protein</fullName>
    </submittedName>
</protein>
<dbReference type="EMBL" id="CAMGYJ010000008">
    <property type="protein sequence ID" value="CAI0464275.1"/>
    <property type="molecule type" value="Genomic_DNA"/>
</dbReference>
<evidence type="ECO:0000313" key="1">
    <source>
        <dbReference type="EMBL" id="CAI0464275.1"/>
    </source>
</evidence>
<comment type="caution">
    <text evidence="1">The sequence shown here is derived from an EMBL/GenBank/DDBJ whole genome shotgun (WGS) entry which is preliminary data.</text>
</comment>
<organism evidence="1 2">
    <name type="scientific">Linum tenue</name>
    <dbReference type="NCBI Taxonomy" id="586396"/>
    <lineage>
        <taxon>Eukaryota</taxon>
        <taxon>Viridiplantae</taxon>
        <taxon>Streptophyta</taxon>
        <taxon>Embryophyta</taxon>
        <taxon>Tracheophyta</taxon>
        <taxon>Spermatophyta</taxon>
        <taxon>Magnoliopsida</taxon>
        <taxon>eudicotyledons</taxon>
        <taxon>Gunneridae</taxon>
        <taxon>Pentapetalae</taxon>
        <taxon>rosids</taxon>
        <taxon>fabids</taxon>
        <taxon>Malpighiales</taxon>
        <taxon>Linaceae</taxon>
        <taxon>Linum</taxon>
    </lineage>
</organism>
<dbReference type="AlphaFoldDB" id="A0AAV0NZZ2"/>
<sequence length="109" mass="12800">MGKLLHRERSKSRFRHGNHTVKLDSCFWTFNRTSPSSRRAPMVLKIDLWRLRTLVRRFLSLGIGFSLKNSELPENWPSSCFISCLSRYPVKIPGRVFYGSTGYFMKRTV</sequence>
<keyword evidence="2" id="KW-1185">Reference proteome</keyword>
<name>A0AAV0NZZ2_9ROSI</name>
<dbReference type="Proteomes" id="UP001154282">
    <property type="component" value="Unassembled WGS sequence"/>
</dbReference>